<name>A0AAE1AQM0_9GAST</name>
<evidence type="ECO:0000313" key="3">
    <source>
        <dbReference type="Proteomes" id="UP001283361"/>
    </source>
</evidence>
<protein>
    <submittedName>
        <fullName evidence="2">Uncharacterized protein</fullName>
    </submittedName>
</protein>
<feature type="compositionally biased region" description="Polar residues" evidence="1">
    <location>
        <begin position="42"/>
        <end position="55"/>
    </location>
</feature>
<keyword evidence="3" id="KW-1185">Reference proteome</keyword>
<feature type="region of interest" description="Disordered" evidence="1">
    <location>
        <begin position="42"/>
        <end position="61"/>
    </location>
</feature>
<organism evidence="2 3">
    <name type="scientific">Elysia crispata</name>
    <name type="common">lettuce slug</name>
    <dbReference type="NCBI Taxonomy" id="231223"/>
    <lineage>
        <taxon>Eukaryota</taxon>
        <taxon>Metazoa</taxon>
        <taxon>Spiralia</taxon>
        <taxon>Lophotrochozoa</taxon>
        <taxon>Mollusca</taxon>
        <taxon>Gastropoda</taxon>
        <taxon>Heterobranchia</taxon>
        <taxon>Euthyneura</taxon>
        <taxon>Panpulmonata</taxon>
        <taxon>Sacoglossa</taxon>
        <taxon>Placobranchoidea</taxon>
        <taxon>Plakobranchidae</taxon>
        <taxon>Elysia</taxon>
    </lineage>
</organism>
<proteinExistence type="predicted"/>
<comment type="caution">
    <text evidence="2">The sequence shown here is derived from an EMBL/GenBank/DDBJ whole genome shotgun (WGS) entry which is preliminary data.</text>
</comment>
<dbReference type="Proteomes" id="UP001283361">
    <property type="component" value="Unassembled WGS sequence"/>
</dbReference>
<accession>A0AAE1AQM0</accession>
<dbReference type="EMBL" id="JAWDGP010001469">
    <property type="protein sequence ID" value="KAK3791526.1"/>
    <property type="molecule type" value="Genomic_DNA"/>
</dbReference>
<gene>
    <name evidence="2" type="ORF">RRG08_061539</name>
</gene>
<dbReference type="AlphaFoldDB" id="A0AAE1AQM0"/>
<evidence type="ECO:0000313" key="2">
    <source>
        <dbReference type="EMBL" id="KAK3791526.1"/>
    </source>
</evidence>
<reference evidence="2" key="1">
    <citation type="journal article" date="2023" name="G3 (Bethesda)">
        <title>A reference genome for the long-term kleptoplast-retaining sea slug Elysia crispata morphotype clarki.</title>
        <authorList>
            <person name="Eastman K.E."/>
            <person name="Pendleton A.L."/>
            <person name="Shaikh M.A."/>
            <person name="Suttiyut T."/>
            <person name="Ogas R."/>
            <person name="Tomko P."/>
            <person name="Gavelis G."/>
            <person name="Widhalm J.R."/>
            <person name="Wisecaver J.H."/>
        </authorList>
    </citation>
    <scope>NUCLEOTIDE SEQUENCE</scope>
    <source>
        <strain evidence="2">ECLA1</strain>
    </source>
</reference>
<sequence length="173" mass="19623">MEKVNKVGRKEKLECESRDVEFISESDSEKSAFRRTKQKVCQNGIRTQPQPSGTTEGCDPTAPNSRVLFTNSFDPKGDEAIGRQRYFNRSFDKSEVLLRRIEYEDVTSSVRQAGGWARRLDSTPDHQLAQAGNRHQLAQAGNRTQNLLIESVAQRSTDFFALAPLLLRKRGTY</sequence>
<evidence type="ECO:0000256" key="1">
    <source>
        <dbReference type="SAM" id="MobiDB-lite"/>
    </source>
</evidence>